<proteinExistence type="predicted"/>
<dbReference type="InParanoid" id="A0A0D0CX84"/>
<dbReference type="AlphaFoldDB" id="A0A0D0CX84"/>
<organism evidence="2 3">
    <name type="scientific">Paxillus rubicundulus Ve08.2h10</name>
    <dbReference type="NCBI Taxonomy" id="930991"/>
    <lineage>
        <taxon>Eukaryota</taxon>
        <taxon>Fungi</taxon>
        <taxon>Dikarya</taxon>
        <taxon>Basidiomycota</taxon>
        <taxon>Agaricomycotina</taxon>
        <taxon>Agaricomycetes</taxon>
        <taxon>Agaricomycetidae</taxon>
        <taxon>Boletales</taxon>
        <taxon>Paxilineae</taxon>
        <taxon>Paxillaceae</taxon>
        <taxon>Paxillus</taxon>
    </lineage>
</organism>
<evidence type="ECO:0000313" key="3">
    <source>
        <dbReference type="Proteomes" id="UP000054538"/>
    </source>
</evidence>
<reference evidence="2 3" key="1">
    <citation type="submission" date="2014-04" db="EMBL/GenBank/DDBJ databases">
        <authorList>
            <consortium name="DOE Joint Genome Institute"/>
            <person name="Kuo A."/>
            <person name="Kohler A."/>
            <person name="Jargeat P."/>
            <person name="Nagy L.G."/>
            <person name="Floudas D."/>
            <person name="Copeland A."/>
            <person name="Barry K.W."/>
            <person name="Cichocki N."/>
            <person name="Veneault-Fourrey C."/>
            <person name="LaButti K."/>
            <person name="Lindquist E.A."/>
            <person name="Lipzen A."/>
            <person name="Lundell T."/>
            <person name="Morin E."/>
            <person name="Murat C."/>
            <person name="Sun H."/>
            <person name="Tunlid A."/>
            <person name="Henrissat B."/>
            <person name="Grigoriev I.V."/>
            <person name="Hibbett D.S."/>
            <person name="Martin F."/>
            <person name="Nordberg H.P."/>
            <person name="Cantor M.N."/>
            <person name="Hua S.X."/>
        </authorList>
    </citation>
    <scope>NUCLEOTIDE SEQUENCE [LARGE SCALE GENOMIC DNA]</scope>
    <source>
        <strain evidence="2 3">Ve08.2h10</strain>
    </source>
</reference>
<dbReference type="EMBL" id="KN831455">
    <property type="protein sequence ID" value="KIK71929.1"/>
    <property type="molecule type" value="Genomic_DNA"/>
</dbReference>
<sequence length="199" mass="20938">MEAGGSKVEGKQSSDGNEGGKGGEKGKKKEKKEKKEKKIERVEKGSDGGQDSRVVQPEASMSSSPATTRALLEAPTPPPFNNTCDHCIWQMKDCTRRLEKGMPPLSQGKGGLQSIPAGQVTPGAVKGSSPSPGTSKGSIPRPLQRPNSSICSGDFEAPGYPLQAGPKLGTWPFHIKEGQGLSLQIVAQDAFTCPKGKIQ</sequence>
<accession>A0A0D0CX84</accession>
<keyword evidence="3" id="KW-1185">Reference proteome</keyword>
<feature type="compositionally biased region" description="Low complexity" evidence="1">
    <location>
        <begin position="126"/>
        <end position="138"/>
    </location>
</feature>
<dbReference type="HOGENOM" id="CLU_040073_3_0_1"/>
<gene>
    <name evidence="2" type="ORF">PAXRUDRAFT_22623</name>
</gene>
<feature type="compositionally biased region" description="Basic and acidic residues" evidence="1">
    <location>
        <begin position="36"/>
        <end position="46"/>
    </location>
</feature>
<evidence type="ECO:0000256" key="1">
    <source>
        <dbReference type="SAM" id="MobiDB-lite"/>
    </source>
</evidence>
<protein>
    <submittedName>
        <fullName evidence="2">Uncharacterized protein</fullName>
    </submittedName>
</protein>
<evidence type="ECO:0000313" key="2">
    <source>
        <dbReference type="EMBL" id="KIK71929.1"/>
    </source>
</evidence>
<feature type="region of interest" description="Disordered" evidence="1">
    <location>
        <begin position="101"/>
        <end position="155"/>
    </location>
</feature>
<reference evidence="3" key="2">
    <citation type="submission" date="2015-01" db="EMBL/GenBank/DDBJ databases">
        <title>Evolutionary Origins and Diversification of the Mycorrhizal Mutualists.</title>
        <authorList>
            <consortium name="DOE Joint Genome Institute"/>
            <consortium name="Mycorrhizal Genomics Consortium"/>
            <person name="Kohler A."/>
            <person name="Kuo A."/>
            <person name="Nagy L.G."/>
            <person name="Floudas D."/>
            <person name="Copeland A."/>
            <person name="Barry K.W."/>
            <person name="Cichocki N."/>
            <person name="Veneault-Fourrey C."/>
            <person name="LaButti K."/>
            <person name="Lindquist E.A."/>
            <person name="Lipzen A."/>
            <person name="Lundell T."/>
            <person name="Morin E."/>
            <person name="Murat C."/>
            <person name="Riley R."/>
            <person name="Ohm R."/>
            <person name="Sun H."/>
            <person name="Tunlid A."/>
            <person name="Henrissat B."/>
            <person name="Grigoriev I.V."/>
            <person name="Hibbett D.S."/>
            <person name="Martin F."/>
        </authorList>
    </citation>
    <scope>NUCLEOTIDE SEQUENCE [LARGE SCALE GENOMIC DNA]</scope>
    <source>
        <strain evidence="3">Ve08.2h10</strain>
    </source>
</reference>
<name>A0A0D0CX84_9AGAM</name>
<dbReference type="Proteomes" id="UP000054538">
    <property type="component" value="Unassembled WGS sequence"/>
</dbReference>
<feature type="region of interest" description="Disordered" evidence="1">
    <location>
        <begin position="1"/>
        <end position="80"/>
    </location>
</feature>